<evidence type="ECO:0000313" key="1">
    <source>
        <dbReference type="EMBL" id="HFT93947.1"/>
    </source>
</evidence>
<protein>
    <recommendedName>
        <fullName evidence="2">Helix-turn-helix domain-containing protein</fullName>
    </recommendedName>
</protein>
<sequence>MTPEKIKPFDMDLAEVAELLMKTPGSLYKRIQRGTIGDLPIYNIGTSGKGKRYAARGREIHEWLERRRRTRT</sequence>
<evidence type="ECO:0008006" key="2">
    <source>
        <dbReference type="Google" id="ProtNLM"/>
    </source>
</evidence>
<dbReference type="EMBL" id="DTMM01000180">
    <property type="protein sequence ID" value="HFT93947.1"/>
    <property type="molecule type" value="Genomic_DNA"/>
</dbReference>
<name>A0A7C3LUI0_9BACT</name>
<organism evidence="1">
    <name type="scientific">Leptospirillum ferriphilum</name>
    <dbReference type="NCBI Taxonomy" id="178606"/>
    <lineage>
        <taxon>Bacteria</taxon>
        <taxon>Pseudomonadati</taxon>
        <taxon>Nitrospirota</taxon>
        <taxon>Nitrospiria</taxon>
        <taxon>Nitrospirales</taxon>
        <taxon>Nitrospiraceae</taxon>
        <taxon>Leptospirillum</taxon>
    </lineage>
</organism>
<dbReference type="AlphaFoldDB" id="A0A7C3LUI0"/>
<proteinExistence type="predicted"/>
<accession>A0A7C3LUI0</accession>
<gene>
    <name evidence="1" type="ORF">ENX03_08465</name>
</gene>
<reference evidence="1" key="1">
    <citation type="journal article" date="2020" name="mSystems">
        <title>Genome- and Community-Level Interaction Insights into Carbon Utilization and Element Cycling Functions of Hydrothermarchaeota in Hydrothermal Sediment.</title>
        <authorList>
            <person name="Zhou Z."/>
            <person name="Liu Y."/>
            <person name="Xu W."/>
            <person name="Pan J."/>
            <person name="Luo Z.H."/>
            <person name="Li M."/>
        </authorList>
    </citation>
    <scope>NUCLEOTIDE SEQUENCE [LARGE SCALE GENOMIC DNA]</scope>
    <source>
        <strain evidence="1">SpSt-902</strain>
    </source>
</reference>
<comment type="caution">
    <text evidence="1">The sequence shown here is derived from an EMBL/GenBank/DDBJ whole genome shotgun (WGS) entry which is preliminary data.</text>
</comment>